<dbReference type="KEGG" id="cau:Caur_1581"/>
<dbReference type="SUPFAM" id="SSF158499">
    <property type="entry name" value="DnaD domain-like"/>
    <property type="match status" value="1"/>
</dbReference>
<dbReference type="RefSeq" id="WP_012257454.1">
    <property type="nucleotide sequence ID" value="NC_010175.1"/>
</dbReference>
<dbReference type="Pfam" id="PF07261">
    <property type="entry name" value="DnaB_2"/>
    <property type="match status" value="1"/>
</dbReference>
<protein>
    <submittedName>
        <fullName evidence="3">Primosome, DnaD subunit</fullName>
    </submittedName>
</protein>
<evidence type="ECO:0000256" key="1">
    <source>
        <dbReference type="ARBA" id="ARBA00093462"/>
    </source>
</evidence>
<evidence type="ECO:0000259" key="2">
    <source>
        <dbReference type="Pfam" id="PF07261"/>
    </source>
</evidence>
<reference evidence="4" key="1">
    <citation type="journal article" date="2011" name="BMC Genomics">
        <title>Complete genome sequence of the filamentous anoxygenic phototrophic bacterium Chloroflexus aurantiacus.</title>
        <authorList>
            <person name="Tang K.H."/>
            <person name="Barry K."/>
            <person name="Chertkov O."/>
            <person name="Dalin E."/>
            <person name="Han C.S."/>
            <person name="Hauser L.J."/>
            <person name="Honchak B.M."/>
            <person name="Karbach L.E."/>
            <person name="Land M.L."/>
            <person name="Lapidus A."/>
            <person name="Larimer F.W."/>
            <person name="Mikhailova N."/>
            <person name="Pitluck S."/>
            <person name="Pierson B.K."/>
            <person name="Blankenship R.E."/>
        </authorList>
    </citation>
    <scope>NUCLEOTIDE SEQUENCE [LARGE SCALE GENOMIC DNA]</scope>
    <source>
        <strain evidence="4">ATCC 29366 / DSM 635 / J-10-fl</strain>
    </source>
</reference>
<dbReference type="AlphaFoldDB" id="A9WB19"/>
<evidence type="ECO:0000313" key="3">
    <source>
        <dbReference type="EMBL" id="ABY34800.1"/>
    </source>
</evidence>
<dbReference type="InterPro" id="IPR006343">
    <property type="entry name" value="DnaB/C_C"/>
</dbReference>
<dbReference type="PANTHER" id="PTHR39196:SF1">
    <property type="entry name" value="PRIMOSOME, DNAD SUBUNIT"/>
    <property type="match status" value="1"/>
</dbReference>
<dbReference type="EMBL" id="CP000909">
    <property type="protein sequence ID" value="ABY34800.1"/>
    <property type="molecule type" value="Genomic_DNA"/>
</dbReference>
<organism evidence="3 4">
    <name type="scientific">Chloroflexus aurantiacus (strain ATCC 29366 / DSM 635 / J-10-fl)</name>
    <dbReference type="NCBI Taxonomy" id="324602"/>
    <lineage>
        <taxon>Bacteria</taxon>
        <taxon>Bacillati</taxon>
        <taxon>Chloroflexota</taxon>
        <taxon>Chloroflexia</taxon>
        <taxon>Chloroflexales</taxon>
        <taxon>Chloroflexineae</taxon>
        <taxon>Chloroflexaceae</taxon>
        <taxon>Chloroflexus</taxon>
    </lineage>
</organism>
<dbReference type="InterPro" id="IPR034829">
    <property type="entry name" value="DnaD-like_sf"/>
</dbReference>
<keyword evidence="4" id="KW-1185">Reference proteome</keyword>
<proteinExistence type="inferred from homology"/>
<dbReference type="InParanoid" id="A9WB19"/>
<dbReference type="Proteomes" id="UP000002008">
    <property type="component" value="Chromosome"/>
</dbReference>
<dbReference type="eggNOG" id="COG3935">
    <property type="taxonomic scope" value="Bacteria"/>
</dbReference>
<dbReference type="PATRIC" id="fig|324602.8.peg.1812"/>
<name>A9WB19_CHLAA</name>
<comment type="similarity">
    <text evidence="1">Belongs to the DnaB/DnaD family.</text>
</comment>
<feature type="domain" description="DnaB/C C-terminal" evidence="2">
    <location>
        <begin position="142"/>
        <end position="201"/>
    </location>
</feature>
<dbReference type="EnsemblBacteria" id="ABY34800">
    <property type="protein sequence ID" value="ABY34800"/>
    <property type="gene ID" value="Caur_1581"/>
</dbReference>
<accession>A9WB19</accession>
<dbReference type="HOGENOM" id="CLU_1160381_0_0_0"/>
<dbReference type="NCBIfam" id="TIGR01446">
    <property type="entry name" value="DnaD_dom"/>
    <property type="match status" value="1"/>
</dbReference>
<dbReference type="Gene3D" id="1.10.10.630">
    <property type="entry name" value="DnaD domain-like"/>
    <property type="match status" value="1"/>
</dbReference>
<dbReference type="STRING" id="324602.Caur_1581"/>
<dbReference type="PANTHER" id="PTHR39196">
    <property type="entry name" value="PRIMOSOME, DNAD SUBUNIT"/>
    <property type="match status" value="1"/>
</dbReference>
<gene>
    <name evidence="3" type="ordered locus">Caur_1581</name>
</gene>
<sequence length="236" mass="27120">MTFSGFTTERLTGIPPEFFTEILPAITKPSEIKVTLHLFYRISRLRSRPRRLSWDDLLNDDLLRRSLQSLSTLRSFEELLDEGLTAAVRRGTVLHLVEPRDGRVRNWYLINTPANRAWAEQVGASGFVPPADEAIGERPGLIELYEQNIGLVTPLLLEELREASARYPAEWLEDAIREAVRANVRSWRYIQRMLERWAANGREPASYQTGRPIDIEKYTSGQLGHLFRRGSDESDL</sequence>
<evidence type="ECO:0000313" key="4">
    <source>
        <dbReference type="Proteomes" id="UP000002008"/>
    </source>
</evidence>